<comment type="caution">
    <text evidence="1">The sequence shown here is derived from an EMBL/GenBank/DDBJ whole genome shotgun (WGS) entry which is preliminary data.</text>
</comment>
<keyword evidence="2" id="KW-1185">Reference proteome</keyword>
<evidence type="ECO:0000313" key="2">
    <source>
        <dbReference type="Proteomes" id="UP001564408"/>
    </source>
</evidence>
<reference evidence="1 2" key="1">
    <citation type="submission" date="2024-05" db="EMBL/GenBank/DDBJ databases">
        <title>Genome Sequence and Characterization of the New Strain Purple Sulfur Bacterium of Genus Thioalkalicoccus.</title>
        <authorList>
            <person name="Bryantseva I.A."/>
            <person name="Kyndt J.A."/>
            <person name="Imhoff J.F."/>
        </authorList>
    </citation>
    <scope>NUCLEOTIDE SEQUENCE [LARGE SCALE GENOMIC DNA]</scope>
    <source>
        <strain evidence="1 2">Um2</strain>
    </source>
</reference>
<dbReference type="Proteomes" id="UP001564408">
    <property type="component" value="Unassembled WGS sequence"/>
</dbReference>
<protein>
    <submittedName>
        <fullName evidence="1">Uncharacterized protein</fullName>
    </submittedName>
</protein>
<dbReference type="RefSeq" id="WP_369667892.1">
    <property type="nucleotide sequence ID" value="NZ_JBDKXB010000022.1"/>
</dbReference>
<gene>
    <name evidence="1" type="ORF">ABC977_13970</name>
</gene>
<proteinExistence type="predicted"/>
<name>A0ABV4BI89_9GAMM</name>
<sequence>MIDTLKLVASAMGAISRTLLLEVANRSLSIIGKVRDRFST</sequence>
<accession>A0ABV4BI89</accession>
<evidence type="ECO:0000313" key="1">
    <source>
        <dbReference type="EMBL" id="MEY6433509.1"/>
    </source>
</evidence>
<organism evidence="1 2">
    <name type="scientific">Thioalkalicoccus limnaeus</name>
    <dbReference type="NCBI Taxonomy" id="120681"/>
    <lineage>
        <taxon>Bacteria</taxon>
        <taxon>Pseudomonadati</taxon>
        <taxon>Pseudomonadota</taxon>
        <taxon>Gammaproteobacteria</taxon>
        <taxon>Chromatiales</taxon>
        <taxon>Chromatiaceae</taxon>
        <taxon>Thioalkalicoccus</taxon>
    </lineage>
</organism>
<dbReference type="EMBL" id="JBDKXB010000022">
    <property type="protein sequence ID" value="MEY6433509.1"/>
    <property type="molecule type" value="Genomic_DNA"/>
</dbReference>